<feature type="transmembrane region" description="Helical" evidence="6">
    <location>
        <begin position="218"/>
        <end position="244"/>
    </location>
</feature>
<keyword evidence="4 6" id="KW-1133">Transmembrane helix</keyword>
<organism evidence="7 8">
    <name type="scientific">Fulvivirga marina</name>
    <dbReference type="NCBI Taxonomy" id="2494733"/>
    <lineage>
        <taxon>Bacteria</taxon>
        <taxon>Pseudomonadati</taxon>
        <taxon>Bacteroidota</taxon>
        <taxon>Cytophagia</taxon>
        <taxon>Cytophagales</taxon>
        <taxon>Fulvivirgaceae</taxon>
        <taxon>Fulvivirga</taxon>
    </lineage>
</organism>
<feature type="transmembrane region" description="Helical" evidence="6">
    <location>
        <begin position="302"/>
        <end position="321"/>
    </location>
</feature>
<keyword evidence="5 6" id="KW-0472">Membrane</keyword>
<dbReference type="Pfam" id="PF01943">
    <property type="entry name" value="Polysacc_synt"/>
    <property type="match status" value="1"/>
</dbReference>
<keyword evidence="2" id="KW-1003">Cell membrane</keyword>
<dbReference type="InterPro" id="IPR002797">
    <property type="entry name" value="Polysacc_synth"/>
</dbReference>
<protein>
    <submittedName>
        <fullName evidence="7">Oligosaccharide flippase family protein</fullName>
    </submittedName>
</protein>
<dbReference type="EMBL" id="JAEUGD010000061">
    <property type="protein sequence ID" value="MBL6448336.1"/>
    <property type="molecule type" value="Genomic_DNA"/>
</dbReference>
<dbReference type="GO" id="GO:0005886">
    <property type="term" value="C:plasma membrane"/>
    <property type="evidence" value="ECO:0007669"/>
    <property type="project" value="UniProtKB-SubCell"/>
</dbReference>
<evidence type="ECO:0000313" key="8">
    <source>
        <dbReference type="Proteomes" id="UP000614216"/>
    </source>
</evidence>
<dbReference type="Proteomes" id="UP000614216">
    <property type="component" value="Unassembled WGS sequence"/>
</dbReference>
<evidence type="ECO:0000256" key="5">
    <source>
        <dbReference type="ARBA" id="ARBA00023136"/>
    </source>
</evidence>
<dbReference type="AlphaFoldDB" id="A0A937KCP0"/>
<feature type="transmembrane region" description="Helical" evidence="6">
    <location>
        <begin position="390"/>
        <end position="409"/>
    </location>
</feature>
<feature type="transmembrane region" description="Helical" evidence="6">
    <location>
        <begin position="421"/>
        <end position="439"/>
    </location>
</feature>
<feature type="transmembrane region" description="Helical" evidence="6">
    <location>
        <begin position="144"/>
        <end position="165"/>
    </location>
</feature>
<feature type="transmembrane region" description="Helical" evidence="6">
    <location>
        <begin position="111"/>
        <end position="132"/>
    </location>
</feature>
<evidence type="ECO:0000313" key="7">
    <source>
        <dbReference type="EMBL" id="MBL6448336.1"/>
    </source>
</evidence>
<comment type="subcellular location">
    <subcellularLocation>
        <location evidence="1">Cell membrane</location>
        <topology evidence="1">Multi-pass membrane protein</topology>
    </subcellularLocation>
</comment>
<evidence type="ECO:0000256" key="6">
    <source>
        <dbReference type="SAM" id="Phobius"/>
    </source>
</evidence>
<name>A0A937KCP0_9BACT</name>
<feature type="transmembrane region" description="Helical" evidence="6">
    <location>
        <begin position="445"/>
        <end position="466"/>
    </location>
</feature>
<proteinExistence type="predicted"/>
<keyword evidence="3 6" id="KW-0812">Transmembrane</keyword>
<accession>A0A937KCP0</accession>
<evidence type="ECO:0000256" key="2">
    <source>
        <dbReference type="ARBA" id="ARBA00022475"/>
    </source>
</evidence>
<gene>
    <name evidence="7" type="ORF">JMN32_18630</name>
</gene>
<feature type="transmembrane region" description="Helical" evidence="6">
    <location>
        <begin position="333"/>
        <end position="353"/>
    </location>
</feature>
<evidence type="ECO:0000256" key="4">
    <source>
        <dbReference type="ARBA" id="ARBA00022989"/>
    </source>
</evidence>
<feature type="transmembrane region" description="Helical" evidence="6">
    <location>
        <begin position="12"/>
        <end position="33"/>
    </location>
</feature>
<feature type="transmembrane region" description="Helical" evidence="6">
    <location>
        <begin position="45"/>
        <end position="64"/>
    </location>
</feature>
<comment type="caution">
    <text evidence="7">The sequence shown here is derived from an EMBL/GenBank/DDBJ whole genome shotgun (WGS) entry which is preliminary data.</text>
</comment>
<feature type="transmembrane region" description="Helical" evidence="6">
    <location>
        <begin position="76"/>
        <end position="99"/>
    </location>
</feature>
<feature type="transmembrane region" description="Helical" evidence="6">
    <location>
        <begin position="177"/>
        <end position="197"/>
    </location>
</feature>
<dbReference type="InterPro" id="IPR050833">
    <property type="entry name" value="Poly_Biosynth_Transport"/>
</dbReference>
<feature type="transmembrane region" description="Helical" evidence="6">
    <location>
        <begin position="365"/>
        <end position="384"/>
    </location>
</feature>
<keyword evidence="8" id="KW-1185">Reference proteome</keyword>
<evidence type="ECO:0000256" key="3">
    <source>
        <dbReference type="ARBA" id="ARBA00022692"/>
    </source>
</evidence>
<dbReference type="PANTHER" id="PTHR30250">
    <property type="entry name" value="PST FAMILY PREDICTED COLANIC ACID TRANSPORTER"/>
    <property type="match status" value="1"/>
</dbReference>
<reference evidence="7" key="1">
    <citation type="submission" date="2021-01" db="EMBL/GenBank/DDBJ databases">
        <title>Fulvivirga kasyanovii gen. nov., sp nov., a novel member of the phylum Bacteroidetes isolated from seawater in a mussel farm.</title>
        <authorList>
            <person name="Zhao L.-H."/>
            <person name="Wang Z.-J."/>
        </authorList>
    </citation>
    <scope>NUCLEOTIDE SEQUENCE</scope>
    <source>
        <strain evidence="7">29W222</strain>
    </source>
</reference>
<evidence type="ECO:0000256" key="1">
    <source>
        <dbReference type="ARBA" id="ARBA00004651"/>
    </source>
</evidence>
<dbReference type="RefSeq" id="WP_202857876.1">
    <property type="nucleotide sequence ID" value="NZ_JAEUGD010000061.1"/>
</dbReference>
<feature type="transmembrane region" description="Helical" evidence="6">
    <location>
        <begin position="250"/>
        <end position="271"/>
    </location>
</feature>
<sequence length="488" mass="55558">MGIVRRHSIRFSIIYYLGIILGYINTILLFPNFLEADQFGLTRMLLSVTIVISQFAQLGTQNMIIRYHPFFGKKILGVGIIICSLGLFVTLSLIVVFQQSILEIYNEKSPLFLEFFHLLIPFSITMVFFNLFDTYLRTLYKNIFSTFLSSVLVRVVWSALILLYYYEYLSFEQFILFYAYAYSIITILSLIYIKLIGQLTLTIHFNKDEYGHFKEIRSFSAFTILSGLSVFLINKVDILMLGSIEGLETVGIYAIASYMAAVIVVPGSAIARTAQSIVANAFKQENYLIIDNVYKKSALHQLILSAAAYILITLNYLNLMYFLPEEYHSSFTIFFYLGFSKIVDTGLGINGIILINSKYYKTDTIFSVVLLILTVITNLIFIPLLGGEGAAIATMLSLIIYNLLKYSFLKIKMSLDPFTPKTIVAITICLLSFIIPYFIPVFNNIFVDSLIRSSLMVSIFVPLIYFTKISTDINELIDQGIRLLKPNK</sequence>
<dbReference type="PANTHER" id="PTHR30250:SF11">
    <property type="entry name" value="O-ANTIGEN TRANSPORTER-RELATED"/>
    <property type="match status" value="1"/>
</dbReference>